<comment type="caution">
    <text evidence="1">The sequence shown here is derived from an EMBL/GenBank/DDBJ whole genome shotgun (WGS) entry which is preliminary data.</text>
</comment>
<dbReference type="InterPro" id="IPR032675">
    <property type="entry name" value="LRR_dom_sf"/>
</dbReference>
<evidence type="ECO:0000313" key="1">
    <source>
        <dbReference type="EMBL" id="CAF0923816.1"/>
    </source>
</evidence>
<reference evidence="1" key="1">
    <citation type="submission" date="2021-02" db="EMBL/GenBank/DDBJ databases">
        <authorList>
            <person name="Nowell W R."/>
        </authorList>
    </citation>
    <scope>NUCLEOTIDE SEQUENCE</scope>
</reference>
<organism evidence="1 3">
    <name type="scientific">Rotaria sordida</name>
    <dbReference type="NCBI Taxonomy" id="392033"/>
    <lineage>
        <taxon>Eukaryota</taxon>
        <taxon>Metazoa</taxon>
        <taxon>Spiralia</taxon>
        <taxon>Gnathifera</taxon>
        <taxon>Rotifera</taxon>
        <taxon>Eurotatoria</taxon>
        <taxon>Bdelloidea</taxon>
        <taxon>Philodinida</taxon>
        <taxon>Philodinidae</taxon>
        <taxon>Rotaria</taxon>
    </lineage>
</organism>
<evidence type="ECO:0008006" key="4">
    <source>
        <dbReference type="Google" id="ProtNLM"/>
    </source>
</evidence>
<evidence type="ECO:0000313" key="3">
    <source>
        <dbReference type="Proteomes" id="UP000663864"/>
    </source>
</evidence>
<gene>
    <name evidence="2" type="ORF">JBS370_LOCUS19635</name>
    <name evidence="1" type="ORF">ZHD862_LOCUS8545</name>
</gene>
<dbReference type="AlphaFoldDB" id="A0A814B9U3"/>
<dbReference type="Gene3D" id="3.80.10.10">
    <property type="entry name" value="Ribonuclease Inhibitor"/>
    <property type="match status" value="1"/>
</dbReference>
<name>A0A814B9U3_9BILA</name>
<dbReference type="EMBL" id="CAJOBD010002371">
    <property type="protein sequence ID" value="CAF3877066.1"/>
    <property type="molecule type" value="Genomic_DNA"/>
</dbReference>
<accession>A0A814B9U3</accession>
<dbReference type="EMBL" id="CAJNOT010000277">
    <property type="protein sequence ID" value="CAF0923816.1"/>
    <property type="molecule type" value="Genomic_DNA"/>
</dbReference>
<sequence>MNLELLSNELLLDIFEYIHSIELIRSFYDLNKRFNNLILIHLQTFGLDFRSTSKQDFDIIFQSYLQTIKHRIFSLKLSNDDDETPEQIHLFHSYGWNFNKFPYLRSLSLNHIYFNKKTNDSLSKCFHLTNLTLIKCYFSCTQSDIHRFMNDIWSLPKLQYFYLTNHSKHIVTFPIITNCSTSIKHLSISGFIDLDCLLNHLYHNTLCLQYLALDLSSIKEKLQISIQSVNELNLVFNIHQKHKLENLLQHIPNLYRLKIEINYIEINGYEWEEIIRKYLLKLEKFQLKMNITVTEQNNHQNLLNSFRTQFWLEEHQWFVQYHFNSNDPYQNAYIYTLPYSFTDFDIFFPSRFKSICSNDKHDCPYDYVQHLDYSCFSSKKFIKYPLNFHNINHLSITLPTCLHVLLLIERCHRLTSLVITRPENMSNEDTQLYIQTLLDHIHYLHSFKFNSWSKVDYFDKKLSINKKIIPIIMRSPPIRRINLLGCDTWFTGEQFIELSRSSFVTHCQILLIKVKQRKTIRTIINVMPNLRALVIRCQQDHFKFYYSPTQDQLLHWLKNNLSSMCLIKRNYRFIHQIHIWIHR</sequence>
<dbReference type="Proteomes" id="UP000663864">
    <property type="component" value="Unassembled WGS sequence"/>
</dbReference>
<dbReference type="Proteomes" id="UP000663836">
    <property type="component" value="Unassembled WGS sequence"/>
</dbReference>
<proteinExistence type="predicted"/>
<dbReference type="SUPFAM" id="SSF52047">
    <property type="entry name" value="RNI-like"/>
    <property type="match status" value="1"/>
</dbReference>
<protein>
    <recommendedName>
        <fullName evidence="4">F-box domain-containing protein</fullName>
    </recommendedName>
</protein>
<evidence type="ECO:0000313" key="2">
    <source>
        <dbReference type="EMBL" id="CAF3877066.1"/>
    </source>
</evidence>